<evidence type="ECO:0000259" key="19">
    <source>
        <dbReference type="PROSITE" id="PS50821"/>
    </source>
</evidence>
<feature type="domain" description="Helicase C-terminal" evidence="21">
    <location>
        <begin position="415"/>
        <end position="569"/>
    </location>
</feature>
<dbReference type="GO" id="GO:0046872">
    <property type="term" value="F:metal ion binding"/>
    <property type="evidence" value="ECO:0007669"/>
    <property type="project" value="UniProtKB-KW"/>
</dbReference>
<dbReference type="SUPFAM" id="SSF54768">
    <property type="entry name" value="dsRNA-binding domain-like"/>
    <property type="match status" value="2"/>
</dbReference>
<comment type="similarity">
    <text evidence="14 15">Belongs to the helicase family. Dicer subfamily.</text>
</comment>
<dbReference type="Gene3D" id="3.30.160.380">
    <property type="entry name" value="Dicer dimerisation domain"/>
    <property type="match status" value="1"/>
</dbReference>
<protein>
    <submittedName>
        <fullName evidence="23">DCL3b</fullName>
    </submittedName>
</protein>
<keyword evidence="12 15" id="KW-0694">RNA-binding</keyword>
<dbReference type="PROSITE" id="PS51194">
    <property type="entry name" value="HELICASE_CTER"/>
    <property type="match status" value="1"/>
</dbReference>
<dbReference type="Pfam" id="PF00636">
    <property type="entry name" value="Ribonuclease_3"/>
    <property type="match status" value="2"/>
</dbReference>
<evidence type="ECO:0000256" key="9">
    <source>
        <dbReference type="ARBA" id="ARBA00022806"/>
    </source>
</evidence>
<dbReference type="PROSITE" id="PS50142">
    <property type="entry name" value="RNASE_3_2"/>
    <property type="match status" value="2"/>
</dbReference>
<dbReference type="PROSITE" id="PS51327">
    <property type="entry name" value="DICER_DSRBF"/>
    <property type="match status" value="1"/>
</dbReference>
<dbReference type="GO" id="GO:0004525">
    <property type="term" value="F:ribonuclease III activity"/>
    <property type="evidence" value="ECO:0007669"/>
    <property type="project" value="InterPro"/>
</dbReference>
<evidence type="ECO:0000256" key="4">
    <source>
        <dbReference type="ARBA" id="ARBA00022723"/>
    </source>
</evidence>
<dbReference type="FunFam" id="3.40.50.300:FF:000705">
    <property type="entry name" value="Endoribonuclease dicer-like protein"/>
    <property type="match status" value="1"/>
</dbReference>
<feature type="region of interest" description="Disordered" evidence="16">
    <location>
        <begin position="1651"/>
        <end position="1676"/>
    </location>
</feature>
<accession>A0A0K0M7B1</accession>
<dbReference type="InterPro" id="IPR001650">
    <property type="entry name" value="Helicase_C-like"/>
</dbReference>
<dbReference type="CDD" id="cd18034">
    <property type="entry name" value="DEXHc_dicer"/>
    <property type="match status" value="1"/>
</dbReference>
<dbReference type="InterPro" id="IPR038248">
    <property type="entry name" value="Dicer_dimer_sf"/>
</dbReference>
<dbReference type="Gene3D" id="1.10.1520.10">
    <property type="entry name" value="Ribonuclease III domain"/>
    <property type="match status" value="2"/>
</dbReference>
<feature type="domain" description="Dicer dsRNA-binding fold" evidence="22">
    <location>
        <begin position="598"/>
        <end position="691"/>
    </location>
</feature>
<dbReference type="Gene3D" id="2.170.260.10">
    <property type="entry name" value="paz domain"/>
    <property type="match status" value="1"/>
</dbReference>
<evidence type="ECO:0000256" key="2">
    <source>
        <dbReference type="ARBA" id="ARBA00001946"/>
    </source>
</evidence>
<dbReference type="CDD" id="cd00593">
    <property type="entry name" value="RIBOc"/>
    <property type="match status" value="2"/>
</dbReference>
<dbReference type="SUPFAM" id="SSF52540">
    <property type="entry name" value="P-loop containing nucleoside triphosphate hydrolases"/>
    <property type="match status" value="1"/>
</dbReference>
<evidence type="ECO:0000256" key="8">
    <source>
        <dbReference type="ARBA" id="ARBA00022801"/>
    </source>
</evidence>
<feature type="domain" description="DRBM" evidence="17">
    <location>
        <begin position="1698"/>
        <end position="1770"/>
    </location>
</feature>
<evidence type="ECO:0000256" key="11">
    <source>
        <dbReference type="ARBA" id="ARBA00022842"/>
    </source>
</evidence>
<feature type="compositionally biased region" description="Basic residues" evidence="16">
    <location>
        <begin position="1"/>
        <end position="11"/>
    </location>
</feature>
<evidence type="ECO:0000256" key="7">
    <source>
        <dbReference type="ARBA" id="ARBA00022759"/>
    </source>
</evidence>
<evidence type="ECO:0000259" key="18">
    <source>
        <dbReference type="PROSITE" id="PS50142"/>
    </source>
</evidence>
<dbReference type="GO" id="GO:0005634">
    <property type="term" value="C:nucleus"/>
    <property type="evidence" value="ECO:0007669"/>
    <property type="project" value="TreeGrafter"/>
</dbReference>
<dbReference type="InterPro" id="IPR005034">
    <property type="entry name" value="Dicer_dimerisation"/>
</dbReference>
<keyword evidence="3" id="KW-0540">Nuclease</keyword>
<dbReference type="PANTHER" id="PTHR14950:SF46">
    <property type="entry name" value="ENDORIBONUCLEASE DICER HOMOLOG 3"/>
    <property type="match status" value="1"/>
</dbReference>
<dbReference type="SMART" id="SM00949">
    <property type="entry name" value="PAZ"/>
    <property type="match status" value="1"/>
</dbReference>
<dbReference type="InterPro" id="IPR000999">
    <property type="entry name" value="RNase_III_dom"/>
</dbReference>
<dbReference type="GO" id="GO:0010267">
    <property type="term" value="P:ta-siRNA processing"/>
    <property type="evidence" value="ECO:0007669"/>
    <property type="project" value="UniProtKB-ARBA"/>
</dbReference>
<keyword evidence="7" id="KW-0255">Endonuclease</keyword>
<feature type="domain" description="RNase III" evidence="18">
    <location>
        <begin position="1083"/>
        <end position="1235"/>
    </location>
</feature>
<evidence type="ECO:0000313" key="23">
    <source>
        <dbReference type="EMBL" id="AJP06284.1"/>
    </source>
</evidence>
<dbReference type="SMART" id="SM00490">
    <property type="entry name" value="HELICc"/>
    <property type="match status" value="1"/>
</dbReference>
<evidence type="ECO:0000259" key="17">
    <source>
        <dbReference type="PROSITE" id="PS50137"/>
    </source>
</evidence>
<dbReference type="InterPro" id="IPR027417">
    <property type="entry name" value="P-loop_NTPase"/>
</dbReference>
<dbReference type="InterPro" id="IPR014001">
    <property type="entry name" value="Helicase_ATP-bd"/>
</dbReference>
<dbReference type="GO" id="GO:0005524">
    <property type="term" value="F:ATP binding"/>
    <property type="evidence" value="ECO:0007669"/>
    <property type="project" value="UniProtKB-KW"/>
</dbReference>
<keyword evidence="13" id="KW-0464">Manganese</keyword>
<evidence type="ECO:0000256" key="10">
    <source>
        <dbReference type="ARBA" id="ARBA00022840"/>
    </source>
</evidence>
<feature type="compositionally biased region" description="Polar residues" evidence="16">
    <location>
        <begin position="695"/>
        <end position="706"/>
    </location>
</feature>
<feature type="domain" description="Helicase ATP-binding" evidence="20">
    <location>
        <begin position="81"/>
        <end position="256"/>
    </location>
</feature>
<dbReference type="PROSITE" id="PS00517">
    <property type="entry name" value="RNASE_3_1"/>
    <property type="match status" value="1"/>
</dbReference>
<keyword evidence="11" id="KW-0460">Magnesium</keyword>
<evidence type="ECO:0000256" key="14">
    <source>
        <dbReference type="ARBA" id="ARBA00035116"/>
    </source>
</evidence>
<feature type="domain" description="RNase III" evidence="18">
    <location>
        <begin position="1276"/>
        <end position="1425"/>
    </location>
</feature>
<dbReference type="SMART" id="SM00487">
    <property type="entry name" value="DEXDc"/>
    <property type="match status" value="1"/>
</dbReference>
<dbReference type="SMART" id="SM00358">
    <property type="entry name" value="DSRM"/>
    <property type="match status" value="2"/>
</dbReference>
<dbReference type="GO" id="GO:0003723">
    <property type="term" value="F:RNA binding"/>
    <property type="evidence" value="ECO:0007669"/>
    <property type="project" value="UniProtKB-UniRule"/>
</dbReference>
<dbReference type="InterPro" id="IPR006935">
    <property type="entry name" value="Helicase/UvrB_N"/>
</dbReference>
<evidence type="ECO:0000256" key="13">
    <source>
        <dbReference type="ARBA" id="ARBA00023211"/>
    </source>
</evidence>
<dbReference type="PROSITE" id="PS50137">
    <property type="entry name" value="DS_RBD"/>
    <property type="match status" value="2"/>
</dbReference>
<dbReference type="Pfam" id="PF02170">
    <property type="entry name" value="PAZ"/>
    <property type="match status" value="1"/>
</dbReference>
<evidence type="ECO:0000256" key="6">
    <source>
        <dbReference type="ARBA" id="ARBA00022741"/>
    </source>
</evidence>
<dbReference type="InterPro" id="IPR014720">
    <property type="entry name" value="dsRBD_dom"/>
</dbReference>
<feature type="region of interest" description="Disordered" evidence="16">
    <location>
        <begin position="1"/>
        <end position="63"/>
    </location>
</feature>
<dbReference type="Pfam" id="PF00271">
    <property type="entry name" value="Helicase_C"/>
    <property type="match status" value="1"/>
</dbReference>
<dbReference type="InterPro" id="IPR003100">
    <property type="entry name" value="PAZ_dom"/>
</dbReference>
<keyword evidence="10" id="KW-0067">ATP-binding</keyword>
<evidence type="ECO:0000259" key="20">
    <source>
        <dbReference type="PROSITE" id="PS51192"/>
    </source>
</evidence>
<dbReference type="Gene3D" id="3.30.160.20">
    <property type="match status" value="2"/>
</dbReference>
<feature type="compositionally biased region" description="Basic and acidic residues" evidence="16">
    <location>
        <begin position="26"/>
        <end position="36"/>
    </location>
</feature>
<keyword evidence="8" id="KW-0378">Hydrolase</keyword>
<feature type="domain" description="DRBM" evidence="17">
    <location>
        <begin position="1451"/>
        <end position="1517"/>
    </location>
</feature>
<sequence>MASKSQPKRKLQGSIAEAEGQTVDPLAKKKTSENPCKKRKSSEVLLQSKKKQKTPVKNDDDNVEVRRSIPDTKLRSYQLEILRVAMERNTVVFLETGSGKTLIAVQLMKQIAHKLRAKGEKSLIVFLAPKIQLVIQQAEVIRINTDLKVAHYYGAKCVNGWNVQQWEREIALNEVLVMTPQILLDGLQFSFLNLDLVDLLIFDECHHASGQNPYAKLMKEYYYKCQLKPKIFGMTASPVIGKGVSSNTDCEDRMTKLEDILDSKVYTLEDRAEVDMFVPTPNQITKYYCKPSSLHGPLKLKLVALRDKEIQNHFSDHRFKDEENFMKKATKKVEKIYGNILYCLENLGFICAYKAVQLCFAKPLKKMQGSISAFLTDVLELFEQTFPAEMDKLFRTAEGISNAVKMGLLTPKVHLLVQLILQQRNDEEMRCIIFVERVIVAAVISSLMQQLDSLSFVTSDFLSRATSVCCGNKQRKTLQYFSTGKVNVLVATDVVEEGIDVQSCSCVIRFDLPKTVRSFIQSRGRARQSNSKFILLLERGNEKQQKLLYEIIKSEESMKEMALNRNSNHTPCIQEEIAIETSVYRVPLTGATVTLDSSVSLIYKYCAKLPGDKYYSPRPDFIPRKVEGEDNLYECILKLPPNAPFQEVISSSNGKLACARQLACLEACKKLHEVGALDEHLQPVTEDLPEEEEIMNSSGKMTTDAGTTKRKELHSSKAYALSGTWGENLSGVTLQVYKLYFTSRCNEERTYANFVLLIEEMLDEDISNVETDLFLTGGRVVKSSLLHCGDMKLDTSQMKDAKAFHETLFNGVFAKLLCRDKQSEGSRVEGKNCLKIMEMKNLWVSSNMYFLLPVEADKIGASQREAIIDWKCIRSCASGATLFKYLFVSETDNNVRDLLEVLLNRTHLQYSDCKEGTITLASGIHKASDLIDRAIVTLHTGKIYSVMEVSRDKTANSPFPKSKDPKVDQCCNYYDYFEKKYGKKLKHLNQPLLRVKQTHRPHNLLTNHFEELKGRQHSIVDEANFVELPPELCLDLGVSSSVIRSLYLIPSVMHRLNSLVLAGQLRKAIREERPTCPPIPAALIMEALTTSRCFECFSYERLELLGDSFLKYAISRHLFLKYEKKHEGQLSACRAWGISNATLHRLAMTRNLPEYIRDEPFDTRRWIAPGMLCRRVIPCCCNITNYLDNANCSIGKEDNMVKIGKACDEGHRWMCSKTISDVVESLIGAHLVGGGAIAALEFMKWMNMEVEFQHDLVEAAFQRAFVYPSVLRNTNLKGLESLLGYNFQNKALLVEAITHASQQDPEGGCCYQRLEFLGDSVLDFLITQHLYSIHSGLSPGFLTDLRSAAVNNGNFARAAVKHGIQKYLRHGSGALLNQITKFVMAVGRGGEGESRFVPFGAAEAGPKVLGDLVESIAGAILVDTRFDLECLWRIMKPILSPIVTPETLVLHPLRELQELCCQHGYSLKWKFTKQREVTVAVGEVHLAESVIAGTGSKENRKAAKMAAAQQILLLMEERGFYHSRLLHIHSSMAFTDKVDLETSSSCIVHEKMGCVLENVADLNDGKYEPIEEFSGTINGDHILKVDQETAEEEAINTIAKVDRCRKEEESILDHDPLRKKPRLLETSMNSMPSKDLIVDESDNALVDNVNDISNPNWSPDGGLASEESTRHGVGKSSTLCSQSGFSPVLLKRSECQGVPRTALYELCTKNRWPAPAFELVEQRGLPHVRSFVYSVHIPCTEFPKVCGEVKPSKRSAQDSASLNLLCEIQKGICVEEDSNLNVVRSKMSQDGN</sequence>
<dbReference type="Gene3D" id="3.40.50.300">
    <property type="entry name" value="P-loop containing nucleotide triphosphate hydrolases"/>
    <property type="match status" value="2"/>
</dbReference>
<dbReference type="GO" id="GO:0003677">
    <property type="term" value="F:DNA binding"/>
    <property type="evidence" value="ECO:0007669"/>
    <property type="project" value="InterPro"/>
</dbReference>
<dbReference type="PANTHER" id="PTHR14950">
    <property type="entry name" value="DICER-RELATED"/>
    <property type="match status" value="1"/>
</dbReference>
<dbReference type="FunFam" id="1.10.1520.10:FF:000004">
    <property type="entry name" value="Endoribonuclease dicer-like 1"/>
    <property type="match status" value="1"/>
</dbReference>
<dbReference type="Pfam" id="PF04851">
    <property type="entry name" value="ResIII"/>
    <property type="match status" value="1"/>
</dbReference>
<keyword evidence="9" id="KW-0347">Helicase</keyword>
<evidence type="ECO:0000256" key="3">
    <source>
        <dbReference type="ARBA" id="ARBA00022722"/>
    </source>
</evidence>
<evidence type="ECO:0000256" key="1">
    <source>
        <dbReference type="ARBA" id="ARBA00001936"/>
    </source>
</evidence>
<dbReference type="InterPro" id="IPR036389">
    <property type="entry name" value="RNase_III_sf"/>
</dbReference>
<comment type="cofactor">
    <cofactor evidence="1">
        <name>Mn(2+)</name>
        <dbReference type="ChEBI" id="CHEBI:29035"/>
    </cofactor>
</comment>
<dbReference type="SUPFAM" id="SSF101690">
    <property type="entry name" value="PAZ domain"/>
    <property type="match status" value="1"/>
</dbReference>
<keyword evidence="6" id="KW-0547">Nucleotide-binding</keyword>
<evidence type="ECO:0000256" key="16">
    <source>
        <dbReference type="SAM" id="MobiDB-lite"/>
    </source>
</evidence>
<dbReference type="InterPro" id="IPR036085">
    <property type="entry name" value="PAZ_dom_sf"/>
</dbReference>
<keyword evidence="5" id="KW-0677">Repeat</keyword>
<comment type="cofactor">
    <cofactor evidence="2">
        <name>Mg(2+)</name>
        <dbReference type="ChEBI" id="CHEBI:18420"/>
    </cofactor>
</comment>
<feature type="region of interest" description="Disordered" evidence="16">
    <location>
        <begin position="689"/>
        <end position="709"/>
    </location>
</feature>
<evidence type="ECO:0000256" key="15">
    <source>
        <dbReference type="PROSITE-ProRule" id="PRU00657"/>
    </source>
</evidence>
<keyword evidence="4" id="KW-0479">Metal-binding</keyword>
<dbReference type="GO" id="GO:0004386">
    <property type="term" value="F:helicase activity"/>
    <property type="evidence" value="ECO:0007669"/>
    <property type="project" value="UniProtKB-KW"/>
</dbReference>
<name>A0A0K0M7B1_PINTB</name>
<evidence type="ECO:0000256" key="5">
    <source>
        <dbReference type="ARBA" id="ARBA00022737"/>
    </source>
</evidence>
<evidence type="ECO:0000256" key="12">
    <source>
        <dbReference type="ARBA" id="ARBA00022884"/>
    </source>
</evidence>
<dbReference type="PROSITE" id="PS50821">
    <property type="entry name" value="PAZ"/>
    <property type="match status" value="1"/>
</dbReference>
<dbReference type="Pfam" id="PF03368">
    <property type="entry name" value="Dicer_dimer"/>
    <property type="match status" value="1"/>
</dbReference>
<dbReference type="Pfam" id="PF14709">
    <property type="entry name" value="DND1_DSRM"/>
    <property type="match status" value="1"/>
</dbReference>
<feature type="domain" description="PAZ" evidence="19">
    <location>
        <begin position="894"/>
        <end position="1037"/>
    </location>
</feature>
<evidence type="ECO:0000259" key="21">
    <source>
        <dbReference type="PROSITE" id="PS51194"/>
    </source>
</evidence>
<dbReference type="SMART" id="SM00535">
    <property type="entry name" value="RIBOc"/>
    <property type="match status" value="2"/>
</dbReference>
<reference evidence="23" key="1">
    <citation type="submission" date="2014-04" db="EMBL/GenBank/DDBJ databases">
        <title>The genes involved in the male and female cone development in Pinus tabuliformis.</title>
        <authorList>
            <person name="Niu S."/>
            <person name="Li W."/>
            <person name="Chen X."/>
        </authorList>
    </citation>
    <scope>NUCLEOTIDE SEQUENCE</scope>
</reference>
<dbReference type="GO" id="GO:0005737">
    <property type="term" value="C:cytoplasm"/>
    <property type="evidence" value="ECO:0007669"/>
    <property type="project" value="TreeGrafter"/>
</dbReference>
<proteinExistence type="evidence at transcript level"/>
<dbReference type="PROSITE" id="PS51192">
    <property type="entry name" value="HELICASE_ATP_BIND_1"/>
    <property type="match status" value="1"/>
</dbReference>
<dbReference type="FunFam" id="3.30.160.380:FF:000001">
    <property type="entry name" value="Endoribonuclease dicer-like 1"/>
    <property type="match status" value="1"/>
</dbReference>
<organism evidence="23">
    <name type="scientific">Pinus tabuliformis</name>
    <name type="common">Chinese red pine</name>
    <name type="synonym">Pinus leucosperma</name>
    <dbReference type="NCBI Taxonomy" id="88731"/>
    <lineage>
        <taxon>Eukaryota</taxon>
        <taxon>Viridiplantae</taxon>
        <taxon>Streptophyta</taxon>
        <taxon>Embryophyta</taxon>
        <taxon>Tracheophyta</taxon>
        <taxon>Spermatophyta</taxon>
        <taxon>Pinopsida</taxon>
        <taxon>Pinidae</taxon>
        <taxon>Conifers I</taxon>
        <taxon>Pinales</taxon>
        <taxon>Pinaceae</taxon>
        <taxon>Pinus</taxon>
        <taxon>Pinus subgen. Pinus</taxon>
    </lineage>
</organism>
<dbReference type="EMBL" id="KJ711039">
    <property type="protein sequence ID" value="AJP06284.1"/>
    <property type="molecule type" value="mRNA"/>
</dbReference>
<dbReference type="SUPFAM" id="SSF69065">
    <property type="entry name" value="RNase III domain-like"/>
    <property type="match status" value="2"/>
</dbReference>
<evidence type="ECO:0000259" key="22">
    <source>
        <dbReference type="PROSITE" id="PS51327"/>
    </source>
</evidence>